<dbReference type="OrthoDB" id="3009558at2759"/>
<accession>A0A1V6SWY8</accession>
<sequence length="125" mass="14094">MGLNVMTGNLIRRTGFGVSRRAQQALAEDSEYLWDKETLSQSVSILWRTEYDGEALTGLSGAALCLGQISDRTCLAVCFQNFEFPLYSRAFLEEDHRDPPPQYVAWPRMKGGFLLPSEVQQAEIM</sequence>
<reference evidence="2" key="1">
    <citation type="journal article" date="2017" name="Nat. Microbiol.">
        <title>Global analysis of biosynthetic gene clusters reveals vast potential of secondary metabolite production in Penicillium species.</title>
        <authorList>
            <person name="Nielsen J.C."/>
            <person name="Grijseels S."/>
            <person name="Prigent S."/>
            <person name="Ji B."/>
            <person name="Dainat J."/>
            <person name="Nielsen K.F."/>
            <person name="Frisvad J.C."/>
            <person name="Workman M."/>
            <person name="Nielsen J."/>
        </authorList>
    </citation>
    <scope>NUCLEOTIDE SEQUENCE [LARGE SCALE GENOMIC DNA]</scope>
    <source>
        <strain evidence="2">IBT 14082</strain>
    </source>
</reference>
<evidence type="ECO:0000313" key="1">
    <source>
        <dbReference type="EMBL" id="OQE18103.1"/>
    </source>
</evidence>
<dbReference type="EMBL" id="MLQL01000022">
    <property type="protein sequence ID" value="OQE18103.1"/>
    <property type="molecule type" value="Genomic_DNA"/>
</dbReference>
<dbReference type="Proteomes" id="UP000191342">
    <property type="component" value="Unassembled WGS sequence"/>
</dbReference>
<evidence type="ECO:0000313" key="2">
    <source>
        <dbReference type="Proteomes" id="UP000191342"/>
    </source>
</evidence>
<organism evidence="1 2">
    <name type="scientific">Penicillium flavigenum</name>
    <dbReference type="NCBI Taxonomy" id="254877"/>
    <lineage>
        <taxon>Eukaryota</taxon>
        <taxon>Fungi</taxon>
        <taxon>Dikarya</taxon>
        <taxon>Ascomycota</taxon>
        <taxon>Pezizomycotina</taxon>
        <taxon>Eurotiomycetes</taxon>
        <taxon>Eurotiomycetidae</taxon>
        <taxon>Eurotiales</taxon>
        <taxon>Aspergillaceae</taxon>
        <taxon>Penicillium</taxon>
    </lineage>
</organism>
<dbReference type="STRING" id="254877.A0A1V6SWY8"/>
<comment type="caution">
    <text evidence="1">The sequence shown here is derived from an EMBL/GenBank/DDBJ whole genome shotgun (WGS) entry which is preliminary data.</text>
</comment>
<proteinExistence type="predicted"/>
<name>A0A1V6SWY8_9EURO</name>
<dbReference type="AlphaFoldDB" id="A0A1V6SWY8"/>
<keyword evidence="2" id="KW-1185">Reference proteome</keyword>
<gene>
    <name evidence="1" type="ORF">PENFLA_c022G08050</name>
</gene>
<protein>
    <submittedName>
        <fullName evidence="1">Uncharacterized protein</fullName>
    </submittedName>
</protein>